<keyword evidence="3" id="KW-1185">Reference proteome</keyword>
<proteinExistence type="predicted"/>
<name>A0A087HFE1_ARAAL</name>
<dbReference type="AlphaFoldDB" id="A0A087HFE1"/>
<dbReference type="PANTHER" id="PTHR31099">
    <property type="entry name" value="OS06G0165300 PROTEIN"/>
    <property type="match status" value="1"/>
</dbReference>
<gene>
    <name evidence="2" type="ordered locus">AALP_Aa2g048900</name>
</gene>
<sequence length="363" mass="40161">MTSMFPSLNLSPGRADVSPSSSSSDLQDSSDDEVVVDEVEQTKKAAPTRVRPDPLGSSLSKKDSLQRLRQRCKILEDIELVVPSSVDRAYAPPPGYMTLFENYFDKCSLWFPLPWFLMRFLATHGACLAQINPRGIRHLLGIYVLSRECSVDIGTDHLPYLTDFRVRGQSDELKHNVTHASRMAVIAGEVSASRVAAPPASGLLRDEAYVETKSKASERSLLFDQLVSDYDEDVHLKDNELCAAKEANGVQQSRLDELTDQNLVLECDAFSVQKIKKDYDTKLAKLQSRCTKGDEEIASLKTQLSFAGDVQSVRISKAVTEARDEMTGGFSAVREVLEIPEACATIVEMAVDDEAGDETDQEF</sequence>
<accession>A0A087HFE1</accession>
<dbReference type="Gramene" id="KFK40843">
    <property type="protein sequence ID" value="KFK40843"/>
    <property type="gene ID" value="AALP_AA2G048900"/>
</dbReference>
<feature type="compositionally biased region" description="Low complexity" evidence="1">
    <location>
        <begin position="16"/>
        <end position="27"/>
    </location>
</feature>
<evidence type="ECO:0000313" key="3">
    <source>
        <dbReference type="Proteomes" id="UP000029120"/>
    </source>
</evidence>
<organism evidence="2 3">
    <name type="scientific">Arabis alpina</name>
    <name type="common">Alpine rock-cress</name>
    <dbReference type="NCBI Taxonomy" id="50452"/>
    <lineage>
        <taxon>Eukaryota</taxon>
        <taxon>Viridiplantae</taxon>
        <taxon>Streptophyta</taxon>
        <taxon>Embryophyta</taxon>
        <taxon>Tracheophyta</taxon>
        <taxon>Spermatophyta</taxon>
        <taxon>Magnoliopsida</taxon>
        <taxon>eudicotyledons</taxon>
        <taxon>Gunneridae</taxon>
        <taxon>Pentapetalae</taxon>
        <taxon>rosids</taxon>
        <taxon>malvids</taxon>
        <taxon>Brassicales</taxon>
        <taxon>Brassicaceae</taxon>
        <taxon>Arabideae</taxon>
        <taxon>Arabis</taxon>
    </lineage>
</organism>
<feature type="compositionally biased region" description="Acidic residues" evidence="1">
    <location>
        <begin position="28"/>
        <end position="39"/>
    </location>
</feature>
<dbReference type="EMBL" id="CM002870">
    <property type="protein sequence ID" value="KFK40843.1"/>
    <property type="molecule type" value="Genomic_DNA"/>
</dbReference>
<dbReference type="PANTHER" id="PTHR31099:SF49">
    <property type="entry name" value="MYOSIN HEAVY CHAIN-LIKE PROTEIN"/>
    <property type="match status" value="1"/>
</dbReference>
<dbReference type="OrthoDB" id="2010199at2759"/>
<dbReference type="Proteomes" id="UP000029120">
    <property type="component" value="Chromosome 2"/>
</dbReference>
<feature type="compositionally biased region" description="Polar residues" evidence="1">
    <location>
        <begin position="1"/>
        <end position="10"/>
    </location>
</feature>
<reference evidence="3" key="1">
    <citation type="journal article" date="2015" name="Nat. Plants">
        <title>Genome expansion of Arabis alpina linked with retrotransposition and reduced symmetric DNA methylation.</title>
        <authorList>
            <person name="Willing E.M."/>
            <person name="Rawat V."/>
            <person name="Mandakova T."/>
            <person name="Maumus F."/>
            <person name="James G.V."/>
            <person name="Nordstroem K.J."/>
            <person name="Becker C."/>
            <person name="Warthmann N."/>
            <person name="Chica C."/>
            <person name="Szarzynska B."/>
            <person name="Zytnicki M."/>
            <person name="Albani M.C."/>
            <person name="Kiefer C."/>
            <person name="Bergonzi S."/>
            <person name="Castaings L."/>
            <person name="Mateos J.L."/>
            <person name="Berns M.C."/>
            <person name="Bujdoso N."/>
            <person name="Piofczyk T."/>
            <person name="de Lorenzo L."/>
            <person name="Barrero-Sicilia C."/>
            <person name="Mateos I."/>
            <person name="Piednoel M."/>
            <person name="Hagmann J."/>
            <person name="Chen-Min-Tao R."/>
            <person name="Iglesias-Fernandez R."/>
            <person name="Schuster S.C."/>
            <person name="Alonso-Blanco C."/>
            <person name="Roudier F."/>
            <person name="Carbonero P."/>
            <person name="Paz-Ares J."/>
            <person name="Davis S.J."/>
            <person name="Pecinka A."/>
            <person name="Quesneville H."/>
            <person name="Colot V."/>
            <person name="Lysak M.A."/>
            <person name="Weigel D."/>
            <person name="Coupland G."/>
            <person name="Schneeberger K."/>
        </authorList>
    </citation>
    <scope>NUCLEOTIDE SEQUENCE [LARGE SCALE GENOMIC DNA]</scope>
    <source>
        <strain evidence="3">cv. Pajares</strain>
    </source>
</reference>
<protein>
    <submittedName>
        <fullName evidence="2">Uncharacterized protein</fullName>
    </submittedName>
</protein>
<evidence type="ECO:0000313" key="2">
    <source>
        <dbReference type="EMBL" id="KFK40843.1"/>
    </source>
</evidence>
<feature type="region of interest" description="Disordered" evidence="1">
    <location>
        <begin position="1"/>
        <end position="64"/>
    </location>
</feature>
<evidence type="ECO:0000256" key="1">
    <source>
        <dbReference type="SAM" id="MobiDB-lite"/>
    </source>
</evidence>